<gene>
    <name evidence="2" type="ORF">KFL_010990020</name>
</gene>
<evidence type="ECO:0000313" key="3">
    <source>
        <dbReference type="Proteomes" id="UP000054558"/>
    </source>
</evidence>
<keyword evidence="3" id="KW-1185">Reference proteome</keyword>
<dbReference type="GO" id="GO:0004553">
    <property type="term" value="F:hydrolase activity, hydrolyzing O-glycosyl compounds"/>
    <property type="evidence" value="ECO:0007669"/>
    <property type="project" value="InterPro"/>
</dbReference>
<feature type="compositionally biased region" description="Pro residues" evidence="1">
    <location>
        <begin position="314"/>
        <end position="334"/>
    </location>
</feature>
<feature type="compositionally biased region" description="Polar residues" evidence="1">
    <location>
        <begin position="343"/>
        <end position="352"/>
    </location>
</feature>
<feature type="compositionally biased region" description="Low complexity" evidence="1">
    <location>
        <begin position="173"/>
        <end position="222"/>
    </location>
</feature>
<dbReference type="OrthoDB" id="3055998at2759"/>
<dbReference type="PRINTS" id="PR01217">
    <property type="entry name" value="PRICHEXTENSN"/>
</dbReference>
<dbReference type="SUPFAM" id="SSF51445">
    <property type="entry name" value="(Trans)glycosidases"/>
    <property type="match status" value="1"/>
</dbReference>
<dbReference type="GO" id="GO:0005975">
    <property type="term" value="P:carbohydrate metabolic process"/>
    <property type="evidence" value="ECO:0007669"/>
    <property type="project" value="InterPro"/>
</dbReference>
<dbReference type="PANTHER" id="PTHR31490:SF3">
    <property type="entry name" value="GLYCOSYL HYDROLASE FAMILY 10 PROTEIN"/>
    <property type="match status" value="1"/>
</dbReference>
<feature type="compositionally biased region" description="Low complexity" evidence="1">
    <location>
        <begin position="274"/>
        <end position="292"/>
    </location>
</feature>
<name>A0A1Y1IPW4_KLENI</name>
<proteinExistence type="predicted"/>
<dbReference type="InterPro" id="IPR017853">
    <property type="entry name" value="GH"/>
</dbReference>
<dbReference type="EMBL" id="DF238048">
    <property type="protein sequence ID" value="GAQ92703.1"/>
    <property type="molecule type" value="Genomic_DNA"/>
</dbReference>
<dbReference type="AlphaFoldDB" id="A0A1Y1IPW4"/>
<dbReference type="InterPro" id="IPR044846">
    <property type="entry name" value="GH10"/>
</dbReference>
<accession>A0A1Y1IPW4</accession>
<evidence type="ECO:0000256" key="1">
    <source>
        <dbReference type="SAM" id="MobiDB-lite"/>
    </source>
</evidence>
<dbReference type="Gene3D" id="3.20.20.80">
    <property type="entry name" value="Glycosidases"/>
    <property type="match status" value="1"/>
</dbReference>
<feature type="region of interest" description="Disordered" evidence="1">
    <location>
        <begin position="274"/>
        <end position="356"/>
    </location>
</feature>
<sequence length="412" mass="41845">MEPNQTDYNLVETCSDPVAYPEFYLQQLNALTSRGLPIDILAFQGQFLGVEPLQLRARLDKIASAGIPIWMSEVNVNILDVNKRADYLEFIFRECLVNLDFTLNAAGQRALKNEFTTPPRTGTTDSSGRLPTFNAFFGNFEAKITVGGVTTTTSFTVPETPGVMRNVVLSLNGSSATPTPTPTATSAGPTPTPTATSASPTSTPTATSSPTNAPSGTPAPSPAGGTCVGVAGFPNQCYAPGGDTFVCCDGSGCGPFSGSRATCASNRYAGAPVSNPTAAPTNPSPTTASPTANPTPGPVNPTPGPVNPTAGPVNPTPGPVNPTPGPVNPTPAPANPTSAPVNQTPAPVNPTSAPGAVPNPSPARGGLCDFQGQFPNQCYGPDGSGFICCDNRGCGPFANGHATCASGSYQGL</sequence>
<dbReference type="PANTHER" id="PTHR31490">
    <property type="entry name" value="GLYCOSYL HYDROLASE"/>
    <property type="match status" value="1"/>
</dbReference>
<feature type="region of interest" description="Disordered" evidence="1">
    <location>
        <begin position="172"/>
        <end position="222"/>
    </location>
</feature>
<dbReference type="Proteomes" id="UP000054558">
    <property type="component" value="Unassembled WGS sequence"/>
</dbReference>
<dbReference type="OMA" id="TVTVRQW"/>
<evidence type="ECO:0000313" key="2">
    <source>
        <dbReference type="EMBL" id="GAQ92703.1"/>
    </source>
</evidence>
<dbReference type="STRING" id="105231.A0A1Y1IPW4"/>
<feature type="compositionally biased region" description="Pro residues" evidence="1">
    <location>
        <begin position="293"/>
        <end position="306"/>
    </location>
</feature>
<protein>
    <submittedName>
        <fullName evidence="2">Uncharacterized protein</fullName>
    </submittedName>
</protein>
<reference evidence="2 3" key="1">
    <citation type="journal article" date="2014" name="Nat. Commun.">
        <title>Klebsormidium flaccidum genome reveals primary factors for plant terrestrial adaptation.</title>
        <authorList>
            <person name="Hori K."/>
            <person name="Maruyama F."/>
            <person name="Fujisawa T."/>
            <person name="Togashi T."/>
            <person name="Yamamoto N."/>
            <person name="Seo M."/>
            <person name="Sato S."/>
            <person name="Yamada T."/>
            <person name="Mori H."/>
            <person name="Tajima N."/>
            <person name="Moriyama T."/>
            <person name="Ikeuchi M."/>
            <person name="Watanabe M."/>
            <person name="Wada H."/>
            <person name="Kobayashi K."/>
            <person name="Saito M."/>
            <person name="Masuda T."/>
            <person name="Sasaki-Sekimoto Y."/>
            <person name="Mashiguchi K."/>
            <person name="Awai K."/>
            <person name="Shimojima M."/>
            <person name="Masuda S."/>
            <person name="Iwai M."/>
            <person name="Nobusawa T."/>
            <person name="Narise T."/>
            <person name="Kondo S."/>
            <person name="Saito H."/>
            <person name="Sato R."/>
            <person name="Murakawa M."/>
            <person name="Ihara Y."/>
            <person name="Oshima-Yamada Y."/>
            <person name="Ohtaka K."/>
            <person name="Satoh M."/>
            <person name="Sonobe K."/>
            <person name="Ishii M."/>
            <person name="Ohtani R."/>
            <person name="Kanamori-Sato M."/>
            <person name="Honoki R."/>
            <person name="Miyazaki D."/>
            <person name="Mochizuki H."/>
            <person name="Umetsu J."/>
            <person name="Higashi K."/>
            <person name="Shibata D."/>
            <person name="Kamiya Y."/>
            <person name="Sato N."/>
            <person name="Nakamura Y."/>
            <person name="Tabata S."/>
            <person name="Ida S."/>
            <person name="Kurokawa K."/>
            <person name="Ohta H."/>
        </authorList>
    </citation>
    <scope>NUCLEOTIDE SEQUENCE [LARGE SCALE GENOMIC DNA]</scope>
    <source>
        <strain evidence="2 3">NIES-2285</strain>
    </source>
</reference>
<organism evidence="2 3">
    <name type="scientific">Klebsormidium nitens</name>
    <name type="common">Green alga</name>
    <name type="synonym">Ulothrix nitens</name>
    <dbReference type="NCBI Taxonomy" id="105231"/>
    <lineage>
        <taxon>Eukaryota</taxon>
        <taxon>Viridiplantae</taxon>
        <taxon>Streptophyta</taxon>
        <taxon>Klebsormidiophyceae</taxon>
        <taxon>Klebsormidiales</taxon>
        <taxon>Klebsormidiaceae</taxon>
        <taxon>Klebsormidium</taxon>
    </lineage>
</organism>